<evidence type="ECO:0000256" key="1">
    <source>
        <dbReference type="SAM" id="MobiDB-lite"/>
    </source>
</evidence>
<evidence type="ECO:0000313" key="2">
    <source>
        <dbReference type="EMBL" id="CAD7401401.1"/>
    </source>
</evidence>
<dbReference type="AlphaFoldDB" id="A0A7R9GXP9"/>
<gene>
    <name evidence="2" type="ORF">TPSB3V08_LOCUS3083</name>
</gene>
<sequence length="700" mass="77423">MEWASFLCENGPFHSGLGPLMEKSLLLLKEFYTLERGGGGGAITNRCRSLLSQLPPARDSTSQPNIYTQFSVHPPDKYVPSILASKGVELDTTRQPRLLTPLSSGLISLWLGVVAEMKTISSKKWPSFDQVNESSNEPGSSQVLITVVNRDACLSHVFPQQIERLGNISTQALKVATDLQRDEGEANETAHWKGLYWVTDKPRPWNYPLASIAGSTLGHRQALTLELSPSFHRGCPSRGLYWVTDKPRPLNYPLVSITGPVLGHRQAPTFELSPGVHRGGLYWVTDKPRPLNYPLVSIAGPVLGHRQAPAFELSPSVHRGVCTGSQTRPQPLNYPLASITGLTLGHRPLNYDLLDKLVIPTTTTVPCSEHQALCLILLLILRNKAHPPPEIIDWLRPCPSVRTWTRHPLLGTRDSDYSNFTSVMEEEAPITGNNDSPALPNFIYIRRKTDHGKQKNDNAVAQNLALDDRPSLAFGDRHNFSLGNRPNFSPDDHPSLSLAYLACPQLEHMLRKVLHINELNVSRCVIVHDAPPKLDLALWTTKLLNCDWTEEVNPHLLGGRVKNHLGKTTPSSPNQDSNLDPPVLGSLAQHESSELVNYATDAEAALSSKEVNANNNNNNIGNIVAAVVEEHLVEAQVNIVELSIGNKGKINKDSKMKTFTRVRDFPLLESALFVLMSYSTFLIAEVSELTGLCEYLDFEL</sequence>
<dbReference type="EMBL" id="OD001310">
    <property type="protein sequence ID" value="CAD7401401.1"/>
    <property type="molecule type" value="Genomic_DNA"/>
</dbReference>
<accession>A0A7R9GXP9</accession>
<feature type="region of interest" description="Disordered" evidence="1">
    <location>
        <begin position="561"/>
        <end position="584"/>
    </location>
</feature>
<protein>
    <submittedName>
        <fullName evidence="2">Uncharacterized protein</fullName>
    </submittedName>
</protein>
<feature type="compositionally biased region" description="Polar residues" evidence="1">
    <location>
        <begin position="566"/>
        <end position="578"/>
    </location>
</feature>
<reference evidence="2" key="1">
    <citation type="submission" date="2020-11" db="EMBL/GenBank/DDBJ databases">
        <authorList>
            <person name="Tran Van P."/>
        </authorList>
    </citation>
    <scope>NUCLEOTIDE SEQUENCE</scope>
</reference>
<name>A0A7R9GXP9_TIMPO</name>
<organism evidence="2">
    <name type="scientific">Timema poppense</name>
    <name type="common">Walking stick</name>
    <dbReference type="NCBI Taxonomy" id="170557"/>
    <lineage>
        <taxon>Eukaryota</taxon>
        <taxon>Metazoa</taxon>
        <taxon>Ecdysozoa</taxon>
        <taxon>Arthropoda</taxon>
        <taxon>Hexapoda</taxon>
        <taxon>Insecta</taxon>
        <taxon>Pterygota</taxon>
        <taxon>Neoptera</taxon>
        <taxon>Polyneoptera</taxon>
        <taxon>Phasmatodea</taxon>
        <taxon>Timematodea</taxon>
        <taxon>Timematoidea</taxon>
        <taxon>Timematidae</taxon>
        <taxon>Timema</taxon>
    </lineage>
</organism>
<proteinExistence type="predicted"/>